<dbReference type="EMBL" id="JAURVH010001524">
    <property type="protein sequence ID" value="KAK5919590.1"/>
    <property type="molecule type" value="Genomic_DNA"/>
</dbReference>
<comment type="caution">
    <text evidence="1">The sequence shown here is derived from an EMBL/GenBank/DDBJ whole genome shotgun (WGS) entry which is preliminary data.</text>
</comment>
<sequence length="119" mass="13151">MGLACVPLQRYCLWVVFREVRPSLGHTNQLQTKARAGRHWTGEWNHSLPPHWLLLTVRVKSAPSFMAQSLLHPGVPNHLASIPGPFLGAPEGGNSEQLLYHGGFLNAPSATPVCFNLFF</sequence>
<proteinExistence type="predicted"/>
<keyword evidence="2" id="KW-1185">Reference proteome</keyword>
<accession>A0AAN8DGC6</accession>
<dbReference type="Proteomes" id="UP001331515">
    <property type="component" value="Unassembled WGS sequence"/>
</dbReference>
<evidence type="ECO:0000313" key="2">
    <source>
        <dbReference type="Proteomes" id="UP001331515"/>
    </source>
</evidence>
<dbReference type="AlphaFoldDB" id="A0AAN8DGC6"/>
<reference evidence="1 2" key="1">
    <citation type="journal article" date="2023" name="Mol. Biol. Evol.">
        <title>Genomics of Secondarily Temperate Adaptation in the Only Non-Antarctic Icefish.</title>
        <authorList>
            <person name="Rivera-Colon A.G."/>
            <person name="Rayamajhi N."/>
            <person name="Minhas B.F."/>
            <person name="Madrigal G."/>
            <person name="Bilyk K.T."/>
            <person name="Yoon V."/>
            <person name="Hune M."/>
            <person name="Gregory S."/>
            <person name="Cheng C.H.C."/>
            <person name="Catchen J.M."/>
        </authorList>
    </citation>
    <scope>NUCLEOTIDE SEQUENCE [LARGE SCALE GENOMIC DNA]</scope>
    <source>
        <tissue evidence="1">White muscle</tissue>
    </source>
</reference>
<protein>
    <submittedName>
        <fullName evidence="1">Uncharacterized protein</fullName>
    </submittedName>
</protein>
<gene>
    <name evidence="1" type="ORF">CgunFtcFv8_023466</name>
</gene>
<evidence type="ECO:0000313" key="1">
    <source>
        <dbReference type="EMBL" id="KAK5919590.1"/>
    </source>
</evidence>
<organism evidence="1 2">
    <name type="scientific">Champsocephalus gunnari</name>
    <name type="common">Mackerel icefish</name>
    <dbReference type="NCBI Taxonomy" id="52237"/>
    <lineage>
        <taxon>Eukaryota</taxon>
        <taxon>Metazoa</taxon>
        <taxon>Chordata</taxon>
        <taxon>Craniata</taxon>
        <taxon>Vertebrata</taxon>
        <taxon>Euteleostomi</taxon>
        <taxon>Actinopterygii</taxon>
        <taxon>Neopterygii</taxon>
        <taxon>Teleostei</taxon>
        <taxon>Neoteleostei</taxon>
        <taxon>Acanthomorphata</taxon>
        <taxon>Eupercaria</taxon>
        <taxon>Perciformes</taxon>
        <taxon>Notothenioidei</taxon>
        <taxon>Channichthyidae</taxon>
        <taxon>Champsocephalus</taxon>
    </lineage>
</organism>
<name>A0AAN8DGC6_CHAGU</name>